<dbReference type="EMBL" id="LAZR01022166">
    <property type="protein sequence ID" value="KKL82814.1"/>
    <property type="molecule type" value="Genomic_DNA"/>
</dbReference>
<dbReference type="Pfam" id="PF03237">
    <property type="entry name" value="Terminase_6N"/>
    <property type="match status" value="1"/>
</dbReference>
<gene>
    <name evidence="1" type="ORF">LCGC14_1981000</name>
</gene>
<dbReference type="AlphaFoldDB" id="A0A0F9F8X2"/>
<accession>A0A0F9F8X2</accession>
<sequence length="456" mass="51782">MVVATKTKQTITLPALHPGQQDIAESKARFKVVVCGRRYGKTTLGEWFCVKGALEDPGIYWWVGPNFPSINASGAWAMLKFLCRQIDGIAVKESDRSIIFPNGSEIWIKSADNPETLRGSKLKGVVLDEFAQTKETTWVDVLRPALTDWKGWALFIGTPAGRNWAFRLFERARLRSTWETWQKPTTDNPFIDPNEVDDARLDMSEESFAQEYLADFGASQYLVFPEINQAFHEWRGPVPEFISYHGGMDFGGDTIGAHASTVATAGRTRNDELIIIDAFEESGPNIAERQLHWVMERELEITKLRNFNQQRPVGPPLYLADKTQMVGIQFMKRMGLNVKPTKGGPDSVSEGIELMHRRFKLRPNVPRGMHTFVGTPEGLDGVGDRPRFFWLKGVPYVQEALERLRYPEPKGEDRVESKNHLKVKDDMFDAIRYLIEGVDRHLLGDPQKLYTIPSIV</sequence>
<evidence type="ECO:0000313" key="1">
    <source>
        <dbReference type="EMBL" id="KKL82814.1"/>
    </source>
</evidence>
<comment type="caution">
    <text evidence="1">The sequence shown here is derived from an EMBL/GenBank/DDBJ whole genome shotgun (WGS) entry which is preliminary data.</text>
</comment>
<organism evidence="1">
    <name type="scientific">marine sediment metagenome</name>
    <dbReference type="NCBI Taxonomy" id="412755"/>
    <lineage>
        <taxon>unclassified sequences</taxon>
        <taxon>metagenomes</taxon>
        <taxon>ecological metagenomes</taxon>
    </lineage>
</organism>
<dbReference type="Gene3D" id="3.30.420.280">
    <property type="match status" value="1"/>
</dbReference>
<name>A0A0F9F8X2_9ZZZZ</name>
<reference evidence="1" key="1">
    <citation type="journal article" date="2015" name="Nature">
        <title>Complex archaea that bridge the gap between prokaryotes and eukaryotes.</title>
        <authorList>
            <person name="Spang A."/>
            <person name="Saw J.H."/>
            <person name="Jorgensen S.L."/>
            <person name="Zaremba-Niedzwiedzka K."/>
            <person name="Martijn J."/>
            <person name="Lind A.E."/>
            <person name="van Eijk R."/>
            <person name="Schleper C."/>
            <person name="Guy L."/>
            <person name="Ettema T.J."/>
        </authorList>
    </citation>
    <scope>NUCLEOTIDE SEQUENCE</scope>
</reference>
<protein>
    <submittedName>
        <fullName evidence="1">Uncharacterized protein</fullName>
    </submittedName>
</protein>
<dbReference type="InterPro" id="IPR027417">
    <property type="entry name" value="P-loop_NTPase"/>
</dbReference>
<dbReference type="Gene3D" id="3.40.50.300">
    <property type="entry name" value="P-loop containing nucleotide triphosphate hydrolases"/>
    <property type="match status" value="1"/>
</dbReference>
<proteinExistence type="predicted"/>